<keyword evidence="2" id="KW-1185">Reference proteome</keyword>
<name>A0ACB9CBX5_9ASTR</name>
<gene>
    <name evidence="1" type="ORF">L1987_62987</name>
</gene>
<comment type="caution">
    <text evidence="1">The sequence shown here is derived from an EMBL/GenBank/DDBJ whole genome shotgun (WGS) entry which is preliminary data.</text>
</comment>
<dbReference type="EMBL" id="CM042038">
    <property type="protein sequence ID" value="KAI3731798.1"/>
    <property type="molecule type" value="Genomic_DNA"/>
</dbReference>
<evidence type="ECO:0000313" key="2">
    <source>
        <dbReference type="Proteomes" id="UP001056120"/>
    </source>
</evidence>
<reference evidence="2" key="1">
    <citation type="journal article" date="2022" name="Mol. Ecol. Resour.">
        <title>The genomes of chicory, endive, great burdock and yacon provide insights into Asteraceae palaeo-polyploidization history and plant inulin production.</title>
        <authorList>
            <person name="Fan W."/>
            <person name="Wang S."/>
            <person name="Wang H."/>
            <person name="Wang A."/>
            <person name="Jiang F."/>
            <person name="Liu H."/>
            <person name="Zhao H."/>
            <person name="Xu D."/>
            <person name="Zhang Y."/>
        </authorList>
    </citation>
    <scope>NUCLEOTIDE SEQUENCE [LARGE SCALE GENOMIC DNA]</scope>
    <source>
        <strain evidence="2">cv. Yunnan</strain>
    </source>
</reference>
<accession>A0ACB9CBX5</accession>
<proteinExistence type="predicted"/>
<organism evidence="1 2">
    <name type="scientific">Smallanthus sonchifolius</name>
    <dbReference type="NCBI Taxonomy" id="185202"/>
    <lineage>
        <taxon>Eukaryota</taxon>
        <taxon>Viridiplantae</taxon>
        <taxon>Streptophyta</taxon>
        <taxon>Embryophyta</taxon>
        <taxon>Tracheophyta</taxon>
        <taxon>Spermatophyta</taxon>
        <taxon>Magnoliopsida</taxon>
        <taxon>eudicotyledons</taxon>
        <taxon>Gunneridae</taxon>
        <taxon>Pentapetalae</taxon>
        <taxon>asterids</taxon>
        <taxon>campanulids</taxon>
        <taxon>Asterales</taxon>
        <taxon>Asteraceae</taxon>
        <taxon>Asteroideae</taxon>
        <taxon>Heliantheae alliance</taxon>
        <taxon>Millerieae</taxon>
        <taxon>Smallanthus</taxon>
    </lineage>
</organism>
<evidence type="ECO:0000313" key="1">
    <source>
        <dbReference type="EMBL" id="KAI3731798.1"/>
    </source>
</evidence>
<sequence>MNPSIPNQPPPNQTPSITNRSSDADDIPPAPRHSIHYVTPKSLSVVTGHTESVSCIALCGEFIITASHGKEIMVWQLPDLRLFTKFGHGCGSVKALVTVGTLILTAHQDSKIRVWRVSRNLENIFKLVDTLPTTKDYLGNFMKNIMFFVISLLDGFM</sequence>
<reference evidence="1 2" key="2">
    <citation type="journal article" date="2022" name="Mol. Ecol. Resour.">
        <title>The genomes of chicory, endive, great burdock and yacon provide insights into Asteraceae paleo-polyploidization history and plant inulin production.</title>
        <authorList>
            <person name="Fan W."/>
            <person name="Wang S."/>
            <person name="Wang H."/>
            <person name="Wang A."/>
            <person name="Jiang F."/>
            <person name="Liu H."/>
            <person name="Zhao H."/>
            <person name="Xu D."/>
            <person name="Zhang Y."/>
        </authorList>
    </citation>
    <scope>NUCLEOTIDE SEQUENCE [LARGE SCALE GENOMIC DNA]</scope>
    <source>
        <strain evidence="2">cv. Yunnan</strain>
        <tissue evidence="1">Leaves</tissue>
    </source>
</reference>
<protein>
    <submittedName>
        <fullName evidence="1">Uncharacterized protein</fullName>
    </submittedName>
</protein>
<dbReference type="Proteomes" id="UP001056120">
    <property type="component" value="Linkage Group LG21"/>
</dbReference>